<sequence>MKGLTNETVEALLFTVKSTVECVTFLLQNGFFYVLTRRFSGDPVEAVFSAVRMGGGSNDITDARTAACAIKRMLKSGIMISSKSANVASRNQNYCGDSLPSTSSSAESVDENILPDYVTVLLDRIREPEITVFINLQTATQALVCGYLIRVVDERFSCDICVSNISMSNSSTPLMELIHNQDRGGLRYPKQPFVGLIKHVQEFVEAAVPYFDIGHIRQHICLTWSQATKGNIEGGGFGPVLWIGFGVAQWSERLVRKTKNPAAKPVTVNENSTTSIRVWETCGYNFCPGSQETEINPNLERPPEEDIFTIAGIYLACMVLACLMITFGVNPLKRYNKDGSSSSARVSGSQLLVVTIKLLGNFKLLLLIPLTLWMGIEQVFRGADYTAGIQDCFCLITDSILKYKRSFKFNIGFVKLENML</sequence>
<organism evidence="3 4">
    <name type="scientific">Periplaneta americana</name>
    <name type="common">American cockroach</name>
    <name type="synonym">Blatta americana</name>
    <dbReference type="NCBI Taxonomy" id="6978"/>
    <lineage>
        <taxon>Eukaryota</taxon>
        <taxon>Metazoa</taxon>
        <taxon>Ecdysozoa</taxon>
        <taxon>Arthropoda</taxon>
        <taxon>Hexapoda</taxon>
        <taxon>Insecta</taxon>
        <taxon>Pterygota</taxon>
        <taxon>Neoptera</taxon>
        <taxon>Polyneoptera</taxon>
        <taxon>Dictyoptera</taxon>
        <taxon>Blattodea</taxon>
        <taxon>Blattoidea</taxon>
        <taxon>Blattidae</taxon>
        <taxon>Blattinae</taxon>
        <taxon>Periplaneta</taxon>
    </lineage>
</organism>
<dbReference type="EMBL" id="JAJSOF020000009">
    <property type="protein sequence ID" value="KAJ4446344.1"/>
    <property type="molecule type" value="Genomic_DNA"/>
</dbReference>
<comment type="caution">
    <text evidence="3">The sequence shown here is derived from an EMBL/GenBank/DDBJ whole genome shotgun (WGS) entry which is preliminary data.</text>
</comment>
<keyword evidence="2" id="KW-1133">Transmembrane helix</keyword>
<keyword evidence="4" id="KW-1185">Reference proteome</keyword>
<evidence type="ECO:0000256" key="2">
    <source>
        <dbReference type="SAM" id="Phobius"/>
    </source>
</evidence>
<reference evidence="3 4" key="1">
    <citation type="journal article" date="2022" name="Allergy">
        <title>Genome assembly and annotation of Periplaneta americana reveal a comprehensive cockroach allergen profile.</title>
        <authorList>
            <person name="Wang L."/>
            <person name="Xiong Q."/>
            <person name="Saelim N."/>
            <person name="Wang L."/>
            <person name="Nong W."/>
            <person name="Wan A.T."/>
            <person name="Shi M."/>
            <person name="Liu X."/>
            <person name="Cao Q."/>
            <person name="Hui J.H.L."/>
            <person name="Sookrung N."/>
            <person name="Leung T.F."/>
            <person name="Tungtrongchitr A."/>
            <person name="Tsui S.K.W."/>
        </authorList>
    </citation>
    <scope>NUCLEOTIDE SEQUENCE [LARGE SCALE GENOMIC DNA]</scope>
    <source>
        <strain evidence="3">PWHHKU_190912</strain>
    </source>
</reference>
<protein>
    <submittedName>
        <fullName evidence="3">Uncharacterized protein</fullName>
    </submittedName>
</protein>
<name>A0ABQ8TKE8_PERAM</name>
<keyword evidence="2" id="KW-0812">Transmembrane</keyword>
<feature type="transmembrane region" description="Helical" evidence="2">
    <location>
        <begin position="351"/>
        <end position="376"/>
    </location>
</feature>
<evidence type="ECO:0000313" key="4">
    <source>
        <dbReference type="Proteomes" id="UP001148838"/>
    </source>
</evidence>
<gene>
    <name evidence="3" type="ORF">ANN_13039</name>
</gene>
<accession>A0ABQ8TKE8</accession>
<evidence type="ECO:0000256" key="1">
    <source>
        <dbReference type="ARBA" id="ARBA00009172"/>
    </source>
</evidence>
<keyword evidence="2" id="KW-0472">Membrane</keyword>
<dbReference type="PANTHER" id="PTHR19444:SF50">
    <property type="match status" value="1"/>
</dbReference>
<dbReference type="Proteomes" id="UP001148838">
    <property type="component" value="Unassembled WGS sequence"/>
</dbReference>
<proteinExistence type="inferred from homology"/>
<feature type="transmembrane region" description="Helical" evidence="2">
    <location>
        <begin position="307"/>
        <end position="330"/>
    </location>
</feature>
<comment type="similarity">
    <text evidence="1">Belongs to the unc-93 family.</text>
</comment>
<evidence type="ECO:0000313" key="3">
    <source>
        <dbReference type="EMBL" id="KAJ4446344.1"/>
    </source>
</evidence>
<dbReference type="InterPro" id="IPR051951">
    <property type="entry name" value="UNC-93_regulatory"/>
</dbReference>
<dbReference type="PANTHER" id="PTHR19444">
    <property type="entry name" value="UNC-93 RELATED"/>
    <property type="match status" value="1"/>
</dbReference>